<evidence type="ECO:0000313" key="2">
    <source>
        <dbReference type="EMBL" id="KRS17846.1"/>
    </source>
</evidence>
<feature type="signal peptide" evidence="1">
    <location>
        <begin position="1"/>
        <end position="29"/>
    </location>
</feature>
<dbReference type="Proteomes" id="UP000325785">
    <property type="component" value="Chromosome"/>
</dbReference>
<dbReference type="RefSeq" id="WP_057815744.1">
    <property type="nucleotide sequence ID" value="NZ_CP031598.1"/>
</dbReference>
<dbReference type="EMBL" id="LAXI01000005">
    <property type="protein sequence ID" value="KRS17846.1"/>
    <property type="molecule type" value="Genomic_DNA"/>
</dbReference>
<evidence type="ECO:0000313" key="4">
    <source>
        <dbReference type="Proteomes" id="UP000051401"/>
    </source>
</evidence>
<evidence type="ECO:0000313" key="5">
    <source>
        <dbReference type="Proteomes" id="UP000325785"/>
    </source>
</evidence>
<keyword evidence="1" id="KW-0732">Signal</keyword>
<protein>
    <submittedName>
        <fullName evidence="2">Uncharacterized protein</fullName>
    </submittedName>
</protein>
<evidence type="ECO:0000256" key="1">
    <source>
        <dbReference type="SAM" id="SignalP"/>
    </source>
</evidence>
<dbReference type="Proteomes" id="UP000051401">
    <property type="component" value="Unassembled WGS sequence"/>
</dbReference>
<dbReference type="PATRIC" id="fig|540747.5.peg.4870"/>
<sequence>MLRLSPLPLRLSATALLALTALLPAPSSAEVLSSTNPTIINNLCVGFDCANNESFGSRLDLSRLRLKNFETSIEFVDTSTASGFATTDWTLRANEGGNGGLNGFSIVDATNGSAPFTIEASALSNSLYVASEGDIGLGTSLPQAPLHLETSADAGIRINRSGMSQAYEMLIDALADFVILDVDAGTGPFVIRDGGVPNYSFDLTPTGMILNRLQNSTFNLRYSSADNVNAFFVEGDNGNVGLGTDSPDAPLEISDDNTFSFFRITATGAPVNQSVDITFTQGPLGTGEFRYNIVDGDGPEMRLNANGDMVLDGTLTTAGSCSAGCDAVFDADYPLPSIEDHQARTLALGHLPNVGPTRDGEPWDVTDKMGRILNELEHAHLYIGQLHRDLTAQQAEKTELKRQVDMQAAQIAALVTRLDVLETAD</sequence>
<reference evidence="2 4" key="1">
    <citation type="submission" date="2015-04" db="EMBL/GenBank/DDBJ databases">
        <title>The draft genome sequence of Roseovarius indicus B108T.</title>
        <authorList>
            <person name="Li G."/>
            <person name="Lai Q."/>
            <person name="Shao Z."/>
            <person name="Yan P."/>
        </authorList>
    </citation>
    <scope>NUCLEOTIDE SEQUENCE [LARGE SCALE GENOMIC DNA]</scope>
    <source>
        <strain evidence="2 4">B108</strain>
    </source>
</reference>
<name>A0A0T5P9D2_9RHOB</name>
<accession>A0A0T5P9D2</accession>
<dbReference type="EMBL" id="CP031598">
    <property type="protein sequence ID" value="QEW27359.1"/>
    <property type="molecule type" value="Genomic_DNA"/>
</dbReference>
<reference evidence="3 5" key="2">
    <citation type="submission" date="2018-08" db="EMBL/GenBank/DDBJ databases">
        <title>Genetic Globetrotter - A new plasmid hitch-hiking vast phylogenetic and geographic distances.</title>
        <authorList>
            <person name="Vollmers J."/>
            <person name="Petersen J."/>
        </authorList>
    </citation>
    <scope>NUCLEOTIDE SEQUENCE [LARGE SCALE GENOMIC DNA]</scope>
    <source>
        <strain evidence="3 5">DSM 26383</strain>
    </source>
</reference>
<keyword evidence="4" id="KW-1185">Reference proteome</keyword>
<organism evidence="2 4">
    <name type="scientific">Roseovarius indicus</name>
    <dbReference type="NCBI Taxonomy" id="540747"/>
    <lineage>
        <taxon>Bacteria</taxon>
        <taxon>Pseudomonadati</taxon>
        <taxon>Pseudomonadota</taxon>
        <taxon>Alphaproteobacteria</taxon>
        <taxon>Rhodobacterales</taxon>
        <taxon>Roseobacteraceae</taxon>
        <taxon>Roseovarius</taxon>
    </lineage>
</organism>
<dbReference type="KEGG" id="rid:RIdsm_03171"/>
<dbReference type="STRING" id="540747.SAMN04488031_101175"/>
<dbReference type="OrthoDB" id="4463518at2"/>
<proteinExistence type="predicted"/>
<gene>
    <name evidence="3" type="ORF">RIdsm_03171</name>
    <name evidence="2" type="ORF">XM52_09740</name>
</gene>
<evidence type="ECO:0000313" key="3">
    <source>
        <dbReference type="EMBL" id="QEW27359.1"/>
    </source>
</evidence>
<dbReference type="AlphaFoldDB" id="A0A0T5P9D2"/>
<feature type="chain" id="PRO_5010437468" evidence="1">
    <location>
        <begin position="30"/>
        <end position="425"/>
    </location>
</feature>